<dbReference type="AlphaFoldDB" id="A0AB73MYW2"/>
<name>A0AB73MYW2_9LEPT</name>
<organism evidence="1 2">
    <name type="scientific">Leptospira santarosai</name>
    <dbReference type="NCBI Taxonomy" id="28183"/>
    <lineage>
        <taxon>Bacteria</taxon>
        <taxon>Pseudomonadati</taxon>
        <taxon>Spirochaetota</taxon>
        <taxon>Spirochaetia</taxon>
        <taxon>Leptospirales</taxon>
        <taxon>Leptospiraceae</taxon>
        <taxon>Leptospira</taxon>
    </lineage>
</organism>
<gene>
    <name evidence="1" type="ORF">BWD14_20410</name>
</gene>
<protein>
    <submittedName>
        <fullName evidence="1">Uncharacterized protein</fullName>
    </submittedName>
</protein>
<proteinExistence type="predicted"/>
<evidence type="ECO:0000313" key="2">
    <source>
        <dbReference type="Proteomes" id="UP000189337"/>
    </source>
</evidence>
<accession>A0AB73MYW2</accession>
<dbReference type="EMBL" id="MTSU01000045">
    <property type="protein sequence ID" value="ONF90008.1"/>
    <property type="molecule type" value="Genomic_DNA"/>
</dbReference>
<sequence length="70" mass="8458">MDFFTWNDTRIEGKSRFHLRFQFSFEILFTEALSFDRKNDLRLGISIKSKDSHLKVKFPHEIVVLRRIAK</sequence>
<evidence type="ECO:0000313" key="1">
    <source>
        <dbReference type="EMBL" id="ONF90008.1"/>
    </source>
</evidence>
<dbReference type="Proteomes" id="UP000189337">
    <property type="component" value="Unassembled WGS sequence"/>
</dbReference>
<comment type="caution">
    <text evidence="1">The sequence shown here is derived from an EMBL/GenBank/DDBJ whole genome shotgun (WGS) entry which is preliminary data.</text>
</comment>
<reference evidence="1 2" key="1">
    <citation type="submission" date="2017-01" db="EMBL/GenBank/DDBJ databases">
        <title>Comparative genomic analysis of Brazilian Leptospira santarosai.</title>
        <authorList>
            <person name="Moreno L.Z."/>
            <person name="Miraglia F."/>
            <person name="Kremer F.S."/>
            <person name="Eslabao M.R."/>
            <person name="Lilenbaum W."/>
            <person name="Dellagostin O.A."/>
            <person name="Moreno A.M."/>
        </authorList>
    </citation>
    <scope>NUCLEOTIDE SEQUENCE [LARGE SCALE GENOMIC DNA]</scope>
    <source>
        <strain evidence="1 2">M52/8-19</strain>
    </source>
</reference>